<name>A0A167A1S6_COLIC</name>
<sequence length="110" mass="12384">MLSGPQSLYDQQSYDEHFNEQDTYNYTYLNHTALHIAISITMDAGKNSNAPVSPTGRRRSSGTLFQGLMDQKRHDGTAARRQSMTDSKPQPGFLGQMWHNWTRGPASPPK</sequence>
<comment type="caution">
    <text evidence="2">The sequence shown here is derived from an EMBL/GenBank/DDBJ whole genome shotgun (WGS) entry which is preliminary data.</text>
</comment>
<gene>
    <name evidence="2" type="ORF">CI238_08931</name>
</gene>
<reference evidence="2 3" key="1">
    <citation type="submission" date="2015-06" db="EMBL/GenBank/DDBJ databases">
        <title>Survival trade-offs in plant roots during colonization by closely related pathogenic and mutualistic fungi.</title>
        <authorList>
            <person name="Hacquard S."/>
            <person name="Kracher B."/>
            <person name="Hiruma K."/>
            <person name="Weinman A."/>
            <person name="Muench P."/>
            <person name="Garrido Oter R."/>
            <person name="Ver Loren van Themaat E."/>
            <person name="Dallerey J.-F."/>
            <person name="Damm U."/>
            <person name="Henrissat B."/>
            <person name="Lespinet O."/>
            <person name="Thon M."/>
            <person name="Kemen E."/>
            <person name="McHardy A.C."/>
            <person name="Schulze-Lefert P."/>
            <person name="O'Connell R.J."/>
        </authorList>
    </citation>
    <scope>NUCLEOTIDE SEQUENCE [LARGE SCALE GENOMIC DNA]</scope>
    <source>
        <strain evidence="2 3">MAFF 238704</strain>
    </source>
</reference>
<evidence type="ECO:0000313" key="2">
    <source>
        <dbReference type="EMBL" id="KZL79613.1"/>
    </source>
</evidence>
<keyword evidence="3" id="KW-1185">Reference proteome</keyword>
<dbReference type="Proteomes" id="UP000076584">
    <property type="component" value="Unassembled WGS sequence"/>
</dbReference>
<feature type="region of interest" description="Disordered" evidence="1">
    <location>
        <begin position="45"/>
        <end position="110"/>
    </location>
</feature>
<accession>A0A167A1S6</accession>
<organism evidence="2 3">
    <name type="scientific">Colletotrichum incanum</name>
    <name type="common">Soybean anthracnose fungus</name>
    <dbReference type="NCBI Taxonomy" id="1573173"/>
    <lineage>
        <taxon>Eukaryota</taxon>
        <taxon>Fungi</taxon>
        <taxon>Dikarya</taxon>
        <taxon>Ascomycota</taxon>
        <taxon>Pezizomycotina</taxon>
        <taxon>Sordariomycetes</taxon>
        <taxon>Hypocreomycetidae</taxon>
        <taxon>Glomerellales</taxon>
        <taxon>Glomerellaceae</taxon>
        <taxon>Colletotrichum</taxon>
        <taxon>Colletotrichum spaethianum species complex</taxon>
    </lineage>
</organism>
<evidence type="ECO:0000313" key="3">
    <source>
        <dbReference type="Proteomes" id="UP000076584"/>
    </source>
</evidence>
<protein>
    <submittedName>
        <fullName evidence="2">Conidiation-specific expression protein</fullName>
    </submittedName>
</protein>
<dbReference type="EMBL" id="LFIW01002048">
    <property type="protein sequence ID" value="KZL79613.1"/>
    <property type="molecule type" value="Genomic_DNA"/>
</dbReference>
<dbReference type="AlphaFoldDB" id="A0A167A1S6"/>
<proteinExistence type="predicted"/>
<evidence type="ECO:0000256" key="1">
    <source>
        <dbReference type="SAM" id="MobiDB-lite"/>
    </source>
</evidence>